<dbReference type="GeneID" id="141461525"/>
<dbReference type="Pfam" id="PF18322">
    <property type="entry name" value="CLIP_1"/>
    <property type="match status" value="1"/>
</dbReference>
<dbReference type="InterPro" id="IPR041515">
    <property type="entry name" value="PPAF-2-like_Clip"/>
</dbReference>
<keyword evidence="11" id="KW-1185">Reference proteome</keyword>
<dbReference type="Proteomes" id="UP000015103">
    <property type="component" value="Unassembled WGS sequence"/>
</dbReference>
<reference evidence="10" key="1">
    <citation type="submission" date="2015-05" db="UniProtKB">
        <authorList>
            <consortium name="EnsemblMetazoa"/>
        </authorList>
    </citation>
    <scope>IDENTIFICATION</scope>
</reference>
<proteinExistence type="inferred from homology"/>
<dbReference type="InterPro" id="IPR043504">
    <property type="entry name" value="Peptidase_S1_PA_chymotrypsin"/>
</dbReference>
<dbReference type="InterPro" id="IPR051487">
    <property type="entry name" value="Ser/Thr_Proteases_Immune/Dev"/>
</dbReference>
<dbReference type="VEuPathDB" id="VectorBase:RPRC005400"/>
<evidence type="ECO:0000256" key="2">
    <source>
        <dbReference type="ARBA" id="ARBA00022525"/>
    </source>
</evidence>
<evidence type="ECO:0000256" key="3">
    <source>
        <dbReference type="ARBA" id="ARBA00023157"/>
    </source>
</evidence>
<evidence type="ECO:0000256" key="8">
    <source>
        <dbReference type="SAM" id="SignalP"/>
    </source>
</evidence>
<dbReference type="InterPro" id="IPR018114">
    <property type="entry name" value="TRYPSIN_HIS"/>
</dbReference>
<dbReference type="AlphaFoldDB" id="T1HMX6"/>
<dbReference type="FunFam" id="2.40.10.10:FF:000038">
    <property type="entry name" value="Serine protease"/>
    <property type="match status" value="1"/>
</dbReference>
<name>T1HMX6_RHOPR</name>
<dbReference type="STRING" id="13249.T1HMX6"/>
<comment type="similarity">
    <text evidence="4">Belongs to the peptidase S1 family. CLIP subfamily.</text>
</comment>
<dbReference type="SMART" id="SM00020">
    <property type="entry name" value="Tryp_SPc"/>
    <property type="match status" value="1"/>
</dbReference>
<evidence type="ECO:0000256" key="6">
    <source>
        <dbReference type="ARBA" id="ARBA00076468"/>
    </source>
</evidence>
<dbReference type="Pfam" id="PF00089">
    <property type="entry name" value="Trypsin"/>
    <property type="match status" value="1"/>
</dbReference>
<keyword evidence="3" id="KW-1015">Disulfide bond</keyword>
<keyword evidence="8" id="KW-0732">Signal</keyword>
<dbReference type="InterPro" id="IPR001254">
    <property type="entry name" value="Trypsin_dom"/>
</dbReference>
<dbReference type="PROSITE" id="PS00134">
    <property type="entry name" value="TRYPSIN_HIS"/>
    <property type="match status" value="1"/>
</dbReference>
<dbReference type="EnsemblMetazoa" id="RPRC005400-RA">
    <property type="protein sequence ID" value="RPRC005400-PA"/>
    <property type="gene ID" value="RPRC005400"/>
</dbReference>
<dbReference type="GO" id="GO:0005576">
    <property type="term" value="C:extracellular region"/>
    <property type="evidence" value="ECO:0007669"/>
    <property type="project" value="UniProtKB-SubCell"/>
</dbReference>
<dbReference type="eggNOG" id="KOG3627">
    <property type="taxonomic scope" value="Eukaryota"/>
</dbReference>
<feature type="region of interest" description="Disordered" evidence="7">
    <location>
        <begin position="73"/>
        <end position="108"/>
    </location>
</feature>
<dbReference type="PANTHER" id="PTHR24256">
    <property type="entry name" value="TRYPTASE-RELATED"/>
    <property type="match status" value="1"/>
</dbReference>
<dbReference type="CDD" id="cd00190">
    <property type="entry name" value="Tryp_SPc"/>
    <property type="match status" value="1"/>
</dbReference>
<dbReference type="EMBL" id="ACPB03014583">
    <property type="status" value="NOT_ANNOTATED_CDS"/>
    <property type="molecule type" value="Genomic_DNA"/>
</dbReference>
<dbReference type="Gene3D" id="2.40.10.10">
    <property type="entry name" value="Trypsin-like serine proteases"/>
    <property type="match status" value="1"/>
</dbReference>
<dbReference type="HOGENOM" id="CLU_006842_0_0_1"/>
<dbReference type="PROSITE" id="PS50240">
    <property type="entry name" value="TRYPSIN_DOM"/>
    <property type="match status" value="1"/>
</dbReference>
<evidence type="ECO:0000256" key="7">
    <source>
        <dbReference type="SAM" id="MobiDB-lite"/>
    </source>
</evidence>
<dbReference type="GO" id="GO:0004252">
    <property type="term" value="F:serine-type endopeptidase activity"/>
    <property type="evidence" value="ECO:0007669"/>
    <property type="project" value="InterPro"/>
</dbReference>
<feature type="chain" id="PRO_5037447347" description="Phenoloxidase-activating factor 2" evidence="8">
    <location>
        <begin position="23"/>
        <end position="388"/>
    </location>
</feature>
<dbReference type="PRINTS" id="PR00722">
    <property type="entry name" value="CHYMOTRYPSIN"/>
</dbReference>
<dbReference type="RefSeq" id="XP_073998807.1">
    <property type="nucleotide sequence ID" value="XM_074142706.1"/>
</dbReference>
<evidence type="ECO:0000256" key="4">
    <source>
        <dbReference type="ARBA" id="ARBA00024195"/>
    </source>
</evidence>
<evidence type="ECO:0000259" key="9">
    <source>
        <dbReference type="PROSITE" id="PS50240"/>
    </source>
</evidence>
<sequence length="388" mass="42238">MYTKSIFTLLIFSLLNILQCYGQEQSQNEDDCVCVPYYQCEDGKVITTGDGLFDVRLKTCSGIEVCCQLPDGTGGGDTDERGVQTEAPQVVTEPTRQPPIPGDIKGPSVPTISGGNGCGRRRFAGEGSNIDNSLRITGLLGYPEETFYGEAPWMVRLLFVNNGQINDTFLMCGGALITPSVVLTAAHCVSKLSTSEIIVRAGDWNIQQNYEPIAPQDKRAARIILHPQYNSRNLANDIALIGLESPVQLSQTVDIVCTPDLEKPVNGTACLATGWGKNELTRYGTYQDTLRKVTLPLMDKNECQTRLRKTKLGKYFTLLPGFLCAGGSQDSDTCEGDGGGPLYCPLQSEPDRYAVVGVISWGIDCGKGNPAVFADVNHYMPWIKEQIS</sequence>
<feature type="domain" description="Peptidase S1" evidence="9">
    <location>
        <begin position="112"/>
        <end position="388"/>
    </location>
</feature>
<keyword evidence="2" id="KW-0964">Secreted</keyword>
<evidence type="ECO:0000313" key="10">
    <source>
        <dbReference type="EnsemblMetazoa" id="RPRC005400-PA"/>
    </source>
</evidence>
<dbReference type="GO" id="GO:0006508">
    <property type="term" value="P:proteolysis"/>
    <property type="evidence" value="ECO:0007669"/>
    <property type="project" value="InterPro"/>
</dbReference>
<organism evidence="10 11">
    <name type="scientific">Rhodnius prolixus</name>
    <name type="common">Triatomid bug</name>
    <dbReference type="NCBI Taxonomy" id="13249"/>
    <lineage>
        <taxon>Eukaryota</taxon>
        <taxon>Metazoa</taxon>
        <taxon>Ecdysozoa</taxon>
        <taxon>Arthropoda</taxon>
        <taxon>Hexapoda</taxon>
        <taxon>Insecta</taxon>
        <taxon>Pterygota</taxon>
        <taxon>Neoptera</taxon>
        <taxon>Paraneoptera</taxon>
        <taxon>Hemiptera</taxon>
        <taxon>Heteroptera</taxon>
        <taxon>Panheteroptera</taxon>
        <taxon>Cimicomorpha</taxon>
        <taxon>Reduviidae</taxon>
        <taxon>Triatominae</taxon>
        <taxon>Rhodnius</taxon>
    </lineage>
</organism>
<dbReference type="InParanoid" id="T1HMX6"/>
<dbReference type="InterPro" id="IPR001314">
    <property type="entry name" value="Peptidase_S1A"/>
</dbReference>
<evidence type="ECO:0000256" key="1">
    <source>
        <dbReference type="ARBA" id="ARBA00004613"/>
    </source>
</evidence>
<dbReference type="InterPro" id="IPR009003">
    <property type="entry name" value="Peptidase_S1_PA"/>
</dbReference>
<dbReference type="SUPFAM" id="SSF50494">
    <property type="entry name" value="Trypsin-like serine proteases"/>
    <property type="match status" value="1"/>
</dbReference>
<protein>
    <recommendedName>
        <fullName evidence="5">Phenoloxidase-activating factor 2</fullName>
    </recommendedName>
    <alternativeName>
        <fullName evidence="6">Prophenoloxidase-activating factor II</fullName>
    </alternativeName>
</protein>
<comment type="subcellular location">
    <subcellularLocation>
        <location evidence="1">Secreted</location>
    </subcellularLocation>
</comment>
<evidence type="ECO:0000256" key="5">
    <source>
        <dbReference type="ARBA" id="ARBA00068096"/>
    </source>
</evidence>
<feature type="signal peptide" evidence="8">
    <location>
        <begin position="1"/>
        <end position="22"/>
    </location>
</feature>
<accession>T1HMX6</accession>
<evidence type="ECO:0000313" key="11">
    <source>
        <dbReference type="Proteomes" id="UP000015103"/>
    </source>
</evidence>